<keyword evidence="2" id="KW-0472">Membrane</keyword>
<dbReference type="InterPro" id="IPR013783">
    <property type="entry name" value="Ig-like_fold"/>
</dbReference>
<sequence length="291" mass="33008">MIFQQLLKLIVPVLLIFLRESLSLKSMIIRVPEVAKSGDTVTLSCEYDLEQVALYSIKWYRNDEEFYRFVPKESPPFRAFPLKYVNVDISRSGPNDVTLRGVRRELSGNYKCEVSADAPLFHTEIQGAHMLVAELPSTNPVMNIEPNKVEIGKKIKARCYSPGSDPAANLTWYINDEEVKRYSESVKKFPLEIELDQALGLQSSRSRIEITTNRSHFVMGVMTIRCEASIYTLWRLSVEEIVRDDSPQLAPVLGSTSSQSHTEEVIDSSNSNSLCKNISLIFLTLLLITLR</sequence>
<dbReference type="PROSITE" id="PS50835">
    <property type="entry name" value="IG_LIKE"/>
    <property type="match status" value="2"/>
</dbReference>
<keyword evidence="7" id="KW-1185">Reference proteome</keyword>
<evidence type="ECO:0000313" key="7">
    <source>
        <dbReference type="Proteomes" id="UP001154078"/>
    </source>
</evidence>
<feature type="domain" description="Ig-like" evidence="5">
    <location>
        <begin position="12"/>
        <end position="126"/>
    </location>
</feature>
<evidence type="ECO:0000256" key="1">
    <source>
        <dbReference type="ARBA" id="ARBA00004167"/>
    </source>
</evidence>
<feature type="domain" description="Ig-like" evidence="5">
    <location>
        <begin position="136"/>
        <end position="237"/>
    </location>
</feature>
<organism evidence="6 7">
    <name type="scientific">Brassicogethes aeneus</name>
    <name type="common">Rape pollen beetle</name>
    <name type="synonym">Meligethes aeneus</name>
    <dbReference type="NCBI Taxonomy" id="1431903"/>
    <lineage>
        <taxon>Eukaryota</taxon>
        <taxon>Metazoa</taxon>
        <taxon>Ecdysozoa</taxon>
        <taxon>Arthropoda</taxon>
        <taxon>Hexapoda</taxon>
        <taxon>Insecta</taxon>
        <taxon>Pterygota</taxon>
        <taxon>Neoptera</taxon>
        <taxon>Endopterygota</taxon>
        <taxon>Coleoptera</taxon>
        <taxon>Polyphaga</taxon>
        <taxon>Cucujiformia</taxon>
        <taxon>Nitidulidae</taxon>
        <taxon>Meligethinae</taxon>
        <taxon>Brassicogethes</taxon>
    </lineage>
</organism>
<reference evidence="6" key="1">
    <citation type="submission" date="2021-12" db="EMBL/GenBank/DDBJ databases">
        <authorList>
            <person name="King R."/>
        </authorList>
    </citation>
    <scope>NUCLEOTIDE SEQUENCE</scope>
</reference>
<gene>
    <name evidence="6" type="ORF">MELIAE_LOCUS7507</name>
</gene>
<accession>A0A9P0B4R0</accession>
<evidence type="ECO:0000256" key="3">
    <source>
        <dbReference type="ARBA" id="ARBA00023157"/>
    </source>
</evidence>
<dbReference type="Gene3D" id="2.60.40.10">
    <property type="entry name" value="Immunoglobulins"/>
    <property type="match status" value="2"/>
</dbReference>
<dbReference type="PANTHER" id="PTHR21261">
    <property type="entry name" value="BEAT PROTEIN"/>
    <property type="match status" value="1"/>
</dbReference>
<evidence type="ECO:0000259" key="5">
    <source>
        <dbReference type="PROSITE" id="PS50835"/>
    </source>
</evidence>
<feature type="signal peptide" evidence="4">
    <location>
        <begin position="1"/>
        <end position="23"/>
    </location>
</feature>
<dbReference type="InterPro" id="IPR013162">
    <property type="entry name" value="CD80_C2-set"/>
</dbReference>
<protein>
    <recommendedName>
        <fullName evidence="5">Ig-like domain-containing protein</fullName>
    </recommendedName>
</protein>
<dbReference type="Pfam" id="PF00047">
    <property type="entry name" value="ig"/>
    <property type="match status" value="1"/>
</dbReference>
<dbReference type="Proteomes" id="UP001154078">
    <property type="component" value="Chromosome 5"/>
</dbReference>
<keyword evidence="3" id="KW-1015">Disulfide bond</keyword>
<dbReference type="InterPro" id="IPR003599">
    <property type="entry name" value="Ig_sub"/>
</dbReference>
<dbReference type="InterPro" id="IPR013151">
    <property type="entry name" value="Immunoglobulin_dom"/>
</dbReference>
<dbReference type="InterPro" id="IPR036179">
    <property type="entry name" value="Ig-like_dom_sf"/>
</dbReference>
<feature type="chain" id="PRO_5040289348" description="Ig-like domain-containing protein" evidence="4">
    <location>
        <begin position="24"/>
        <end position="291"/>
    </location>
</feature>
<dbReference type="SMART" id="SM00409">
    <property type="entry name" value="IG"/>
    <property type="match status" value="1"/>
</dbReference>
<dbReference type="PANTHER" id="PTHR21261:SF17">
    <property type="entry name" value="BEAT VI"/>
    <property type="match status" value="1"/>
</dbReference>
<dbReference type="SUPFAM" id="SSF48726">
    <property type="entry name" value="Immunoglobulin"/>
    <property type="match status" value="2"/>
</dbReference>
<dbReference type="Pfam" id="PF08205">
    <property type="entry name" value="C2-set_2"/>
    <property type="match status" value="1"/>
</dbReference>
<evidence type="ECO:0000256" key="4">
    <source>
        <dbReference type="SAM" id="SignalP"/>
    </source>
</evidence>
<comment type="subcellular location">
    <subcellularLocation>
        <location evidence="1">Membrane</location>
        <topology evidence="1">Single-pass membrane protein</topology>
    </subcellularLocation>
</comment>
<dbReference type="InterPro" id="IPR007110">
    <property type="entry name" value="Ig-like_dom"/>
</dbReference>
<dbReference type="AlphaFoldDB" id="A0A9P0B4R0"/>
<name>A0A9P0B4R0_BRAAE</name>
<evidence type="ECO:0000313" key="6">
    <source>
        <dbReference type="EMBL" id="CAH0556607.1"/>
    </source>
</evidence>
<evidence type="ECO:0000256" key="2">
    <source>
        <dbReference type="ARBA" id="ARBA00023136"/>
    </source>
</evidence>
<dbReference type="EMBL" id="OV121136">
    <property type="protein sequence ID" value="CAH0556607.1"/>
    <property type="molecule type" value="Genomic_DNA"/>
</dbReference>
<dbReference type="OrthoDB" id="6351205at2759"/>
<dbReference type="FunFam" id="2.60.40.10:FF:000437">
    <property type="entry name" value="Beat-IIIc, isoform A"/>
    <property type="match status" value="1"/>
</dbReference>
<dbReference type="GO" id="GO:0016020">
    <property type="term" value="C:membrane"/>
    <property type="evidence" value="ECO:0007669"/>
    <property type="project" value="UniProtKB-SubCell"/>
</dbReference>
<proteinExistence type="predicted"/>
<keyword evidence="4" id="KW-0732">Signal</keyword>